<gene>
    <name evidence="9" type="ORF">OL599_16135</name>
</gene>
<proteinExistence type="inferred from homology"/>
<keyword evidence="3" id="KW-0049">Antioxidant</keyword>
<dbReference type="FunFam" id="3.40.30.10:FF:000011">
    <property type="entry name" value="Peroxiredoxin PRX1"/>
    <property type="match status" value="1"/>
</dbReference>
<sequence>MTIQLGQIAPDFEQDTTTGRISFHDWLGDSWGILFSHPKDYTPVCTTELAEAARLKPEWDKRNVKVIGLSVDPADSHQGWEKDIEETQGQAVNFPVLADADRKVSDLYGMVHPEADPTITVRSVFVIDPNKKVRLIMTYPPSTGRNFAEIVRVVDSLQLTDAHKVATPVNWTDGQPVIIVPSLSDADAKARFPNGWKTLKPYLRVVDQPPLPR</sequence>
<comment type="caution">
    <text evidence="9">The sequence shown here is derived from an EMBL/GenBank/DDBJ whole genome shotgun (WGS) entry which is preliminary data.</text>
</comment>
<feature type="domain" description="Thioredoxin" evidence="8">
    <location>
        <begin position="3"/>
        <end position="159"/>
    </location>
</feature>
<evidence type="ECO:0000256" key="3">
    <source>
        <dbReference type="ARBA" id="ARBA00022862"/>
    </source>
</evidence>
<comment type="similarity">
    <text evidence="1">Belongs to the peroxiredoxin family. AhpC/Prx1 subfamily.</text>
</comment>
<evidence type="ECO:0000256" key="4">
    <source>
        <dbReference type="ARBA" id="ARBA00023002"/>
    </source>
</evidence>
<dbReference type="CDD" id="cd03016">
    <property type="entry name" value="PRX_1cys"/>
    <property type="match status" value="1"/>
</dbReference>
<comment type="similarity">
    <text evidence="6">Belongs to the peroxiredoxin family. Prx6 subfamily.</text>
</comment>
<dbReference type="RefSeq" id="WP_264714854.1">
    <property type="nucleotide sequence ID" value="NZ_JAPDNT010000015.1"/>
</dbReference>
<dbReference type="InterPro" id="IPR013766">
    <property type="entry name" value="Thioredoxin_domain"/>
</dbReference>
<dbReference type="InterPro" id="IPR045020">
    <property type="entry name" value="PRX_1cys"/>
</dbReference>
<accession>A0AA41YT65</accession>
<dbReference type="PROSITE" id="PS51352">
    <property type="entry name" value="THIOREDOXIN_2"/>
    <property type="match status" value="1"/>
</dbReference>
<keyword evidence="4 9" id="KW-0560">Oxidoreductase</keyword>
<dbReference type="SUPFAM" id="SSF52833">
    <property type="entry name" value="Thioredoxin-like"/>
    <property type="match status" value="1"/>
</dbReference>
<dbReference type="NCBIfam" id="NF009668">
    <property type="entry name" value="PRK13189.1"/>
    <property type="match status" value="1"/>
</dbReference>
<dbReference type="EMBL" id="JAPDNT010000015">
    <property type="protein sequence ID" value="MCW3476108.1"/>
    <property type="molecule type" value="Genomic_DNA"/>
</dbReference>
<dbReference type="GO" id="GO:0005829">
    <property type="term" value="C:cytosol"/>
    <property type="evidence" value="ECO:0007669"/>
    <property type="project" value="TreeGrafter"/>
</dbReference>
<dbReference type="Pfam" id="PF00578">
    <property type="entry name" value="AhpC-TSA"/>
    <property type="match status" value="1"/>
</dbReference>
<protein>
    <submittedName>
        <fullName evidence="9">Peroxiredoxin</fullName>
        <ecNumber evidence="9">1.11.1.24</ecNumber>
    </submittedName>
</protein>
<reference evidence="9" key="2">
    <citation type="submission" date="2022-10" db="EMBL/GenBank/DDBJ databases">
        <authorList>
            <person name="Trinh H.N."/>
        </authorList>
    </citation>
    <scope>NUCLEOTIDE SEQUENCE</scope>
    <source>
        <strain evidence="9">RN2-1</strain>
    </source>
</reference>
<dbReference type="InterPro" id="IPR024706">
    <property type="entry name" value="Peroxiredoxin_AhpC-typ"/>
</dbReference>
<feature type="active site" description="Cysteine sulfenic acid (-SOH) intermediate; for peroxidase activity" evidence="7">
    <location>
        <position position="45"/>
    </location>
</feature>
<evidence type="ECO:0000259" key="8">
    <source>
        <dbReference type="PROSITE" id="PS51352"/>
    </source>
</evidence>
<dbReference type="AlphaFoldDB" id="A0AA41YT65"/>
<dbReference type="PIRSF" id="PIRSF000239">
    <property type="entry name" value="AHPC"/>
    <property type="match status" value="1"/>
</dbReference>
<dbReference type="Proteomes" id="UP001165679">
    <property type="component" value="Unassembled WGS sequence"/>
</dbReference>
<dbReference type="GO" id="GO:0140824">
    <property type="term" value="F:thioredoxin-dependent peroxiredoxin activity"/>
    <property type="evidence" value="ECO:0007669"/>
    <property type="project" value="UniProtKB-EC"/>
</dbReference>
<evidence type="ECO:0000256" key="2">
    <source>
        <dbReference type="ARBA" id="ARBA00022559"/>
    </source>
</evidence>
<name>A0AA41YT65_9PROT</name>
<keyword evidence="10" id="KW-1185">Reference proteome</keyword>
<evidence type="ECO:0000313" key="10">
    <source>
        <dbReference type="Proteomes" id="UP001165679"/>
    </source>
</evidence>
<evidence type="ECO:0000256" key="5">
    <source>
        <dbReference type="ARBA" id="ARBA00023284"/>
    </source>
</evidence>
<evidence type="ECO:0000256" key="1">
    <source>
        <dbReference type="ARBA" id="ARBA00009796"/>
    </source>
</evidence>
<evidence type="ECO:0000256" key="6">
    <source>
        <dbReference type="ARBA" id="ARBA00025719"/>
    </source>
</evidence>
<dbReference type="Gene3D" id="3.40.30.10">
    <property type="entry name" value="Glutaredoxin"/>
    <property type="match status" value="1"/>
</dbReference>
<dbReference type="PANTHER" id="PTHR43503:SF4">
    <property type="entry name" value="PEROXIREDOXIN-6"/>
    <property type="match status" value="1"/>
</dbReference>
<dbReference type="Pfam" id="PF10417">
    <property type="entry name" value="1-cysPrx_C"/>
    <property type="match status" value="1"/>
</dbReference>
<dbReference type="FunFam" id="3.30.1020.10:FF:000001">
    <property type="entry name" value="1-Cys peroxiredoxin"/>
    <property type="match status" value="1"/>
</dbReference>
<keyword evidence="2 9" id="KW-0575">Peroxidase</keyword>
<dbReference type="EC" id="1.11.1.24" evidence="9"/>
<keyword evidence="5" id="KW-0676">Redox-active center</keyword>
<dbReference type="PANTHER" id="PTHR43503">
    <property type="entry name" value="MCG48959-RELATED"/>
    <property type="match status" value="1"/>
</dbReference>
<dbReference type="InterPro" id="IPR000866">
    <property type="entry name" value="AhpC/TSA"/>
</dbReference>
<dbReference type="InterPro" id="IPR036249">
    <property type="entry name" value="Thioredoxin-like_sf"/>
</dbReference>
<dbReference type="GO" id="GO:0045454">
    <property type="term" value="P:cell redox homeostasis"/>
    <property type="evidence" value="ECO:0007669"/>
    <property type="project" value="TreeGrafter"/>
</dbReference>
<dbReference type="InterPro" id="IPR019479">
    <property type="entry name" value="Peroxiredoxin_C"/>
</dbReference>
<reference evidence="9" key="1">
    <citation type="submission" date="2022-09" db="EMBL/GenBank/DDBJ databases">
        <title>Rhodovastum sp. nov. RN2-1 isolated from soil in Seongnam, South Korea.</title>
        <authorList>
            <person name="Le N.T."/>
        </authorList>
    </citation>
    <scope>NUCLEOTIDE SEQUENCE</scope>
    <source>
        <strain evidence="9">RN2-1</strain>
    </source>
</reference>
<evidence type="ECO:0000256" key="7">
    <source>
        <dbReference type="PIRSR" id="PIRSR000239-1"/>
    </source>
</evidence>
<dbReference type="Gene3D" id="3.30.1020.10">
    <property type="entry name" value="Antioxidant, Horf6, Chain A, domain2"/>
    <property type="match status" value="1"/>
</dbReference>
<evidence type="ECO:0000313" key="9">
    <source>
        <dbReference type="EMBL" id="MCW3476108.1"/>
    </source>
</evidence>
<organism evidence="9 10">
    <name type="scientific">Limobrevibacterium gyesilva</name>
    <dbReference type="NCBI Taxonomy" id="2991712"/>
    <lineage>
        <taxon>Bacteria</taxon>
        <taxon>Pseudomonadati</taxon>
        <taxon>Pseudomonadota</taxon>
        <taxon>Alphaproteobacteria</taxon>
        <taxon>Acetobacterales</taxon>
        <taxon>Acetobacteraceae</taxon>
        <taxon>Limobrevibacterium</taxon>
    </lineage>
</organism>